<comment type="caution">
    <text evidence="1">The sequence shown here is derived from an EMBL/GenBank/DDBJ whole genome shotgun (WGS) entry which is preliminary data.</text>
</comment>
<protein>
    <submittedName>
        <fullName evidence="1">Uncharacterized protein</fullName>
    </submittedName>
</protein>
<dbReference type="AlphaFoldDB" id="A0AAD8JTA0"/>
<organism evidence="1 2">
    <name type="scientific">Tagetes erecta</name>
    <name type="common">African marigold</name>
    <dbReference type="NCBI Taxonomy" id="13708"/>
    <lineage>
        <taxon>Eukaryota</taxon>
        <taxon>Viridiplantae</taxon>
        <taxon>Streptophyta</taxon>
        <taxon>Embryophyta</taxon>
        <taxon>Tracheophyta</taxon>
        <taxon>Spermatophyta</taxon>
        <taxon>Magnoliopsida</taxon>
        <taxon>eudicotyledons</taxon>
        <taxon>Gunneridae</taxon>
        <taxon>Pentapetalae</taxon>
        <taxon>asterids</taxon>
        <taxon>campanulids</taxon>
        <taxon>Asterales</taxon>
        <taxon>Asteraceae</taxon>
        <taxon>Asteroideae</taxon>
        <taxon>Heliantheae alliance</taxon>
        <taxon>Tageteae</taxon>
        <taxon>Tagetes</taxon>
    </lineage>
</organism>
<sequence>MIGRITPCFISTDHLRTQFPSGHRHRNKQNTHKTQSDFNFHVVPANFRQFISEIRLKTYSFLLITVGSGKKLHSSLRLSTGLEKW</sequence>
<reference evidence="1" key="1">
    <citation type="journal article" date="2023" name="bioRxiv">
        <title>Improved chromosome-level genome assembly for marigold (Tagetes erecta).</title>
        <authorList>
            <person name="Jiang F."/>
            <person name="Yuan L."/>
            <person name="Wang S."/>
            <person name="Wang H."/>
            <person name="Xu D."/>
            <person name="Wang A."/>
            <person name="Fan W."/>
        </authorList>
    </citation>
    <scope>NUCLEOTIDE SEQUENCE</scope>
    <source>
        <strain evidence="1">WSJ</strain>
        <tissue evidence="1">Leaf</tissue>
    </source>
</reference>
<gene>
    <name evidence="1" type="ORF">QVD17_36747</name>
</gene>
<name>A0AAD8JTA0_TARER</name>
<accession>A0AAD8JTA0</accession>
<evidence type="ECO:0000313" key="2">
    <source>
        <dbReference type="Proteomes" id="UP001229421"/>
    </source>
</evidence>
<keyword evidence="2" id="KW-1185">Reference proteome</keyword>
<evidence type="ECO:0000313" key="1">
    <source>
        <dbReference type="EMBL" id="KAK1410212.1"/>
    </source>
</evidence>
<dbReference type="Proteomes" id="UP001229421">
    <property type="component" value="Unassembled WGS sequence"/>
</dbReference>
<dbReference type="EMBL" id="JAUHHV010000010">
    <property type="protein sequence ID" value="KAK1410212.1"/>
    <property type="molecule type" value="Genomic_DNA"/>
</dbReference>
<proteinExistence type="predicted"/>